<dbReference type="Proteomes" id="UP001352263">
    <property type="component" value="Unassembled WGS sequence"/>
</dbReference>
<reference evidence="1 2" key="1">
    <citation type="submission" date="2023-10" db="EMBL/GenBank/DDBJ databases">
        <title>Noviherbaspirillum sp. CPCC 100848 genome assembly.</title>
        <authorList>
            <person name="Li X.Y."/>
            <person name="Fang X.M."/>
        </authorList>
    </citation>
    <scope>NUCLEOTIDE SEQUENCE [LARGE SCALE GENOMIC DNA]</scope>
    <source>
        <strain evidence="1 2">CPCC 100848</strain>
    </source>
</reference>
<dbReference type="RefSeq" id="WP_326504980.1">
    <property type="nucleotide sequence ID" value="NZ_JAWIIV010000002.1"/>
</dbReference>
<comment type="caution">
    <text evidence="1">The sequence shown here is derived from an EMBL/GenBank/DDBJ whole genome shotgun (WGS) entry which is preliminary data.</text>
</comment>
<sequence length="307" mass="33821">MPIFEAFSPEVEQVLLALRSGDRVSDTAPAATQVQQALKRFEETIADGAGADDDSRSKDLRRRYHRPGPKSALFARLLAGKDPLPYPPPTSFSYPWYELIEQPGPHLINTVGGVASLVAIMNGDMGTGCARHLLLNQCIWGVEHANDAAEELLAIQDEFTKSAGPEPALAPYWSRVRAAYSAGPVFIVRYGRWEPFRMELGRLTTTARRDHAERSVSLGGRMESMFGPLDVSGLDLNAKIGAVQSHFNLANHLQRRRLARLPTSSSDSVLVEAERRDDELAIAAYRANPSAYDFVGFEIDAWTLTQA</sequence>
<accession>A0ABU6J3L8</accession>
<protein>
    <submittedName>
        <fullName evidence="1">Uncharacterized protein</fullName>
    </submittedName>
</protein>
<name>A0ABU6J3L8_9BURK</name>
<keyword evidence="2" id="KW-1185">Reference proteome</keyword>
<evidence type="ECO:0000313" key="1">
    <source>
        <dbReference type="EMBL" id="MEC4718226.1"/>
    </source>
</evidence>
<evidence type="ECO:0000313" key="2">
    <source>
        <dbReference type="Proteomes" id="UP001352263"/>
    </source>
</evidence>
<organism evidence="1 2">
    <name type="scientific">Noviherbaspirillum album</name>
    <dbReference type="NCBI Taxonomy" id="3080276"/>
    <lineage>
        <taxon>Bacteria</taxon>
        <taxon>Pseudomonadati</taxon>
        <taxon>Pseudomonadota</taxon>
        <taxon>Betaproteobacteria</taxon>
        <taxon>Burkholderiales</taxon>
        <taxon>Oxalobacteraceae</taxon>
        <taxon>Noviherbaspirillum</taxon>
    </lineage>
</organism>
<dbReference type="EMBL" id="JAWIIV010000002">
    <property type="protein sequence ID" value="MEC4718226.1"/>
    <property type="molecule type" value="Genomic_DNA"/>
</dbReference>
<proteinExistence type="predicted"/>
<gene>
    <name evidence="1" type="ORF">RY831_03635</name>
</gene>